<accession>A0A0L6VRP1</accession>
<keyword evidence="5" id="KW-1185">Reference proteome</keyword>
<keyword evidence="2" id="KW-0862">Zinc</keyword>
<evidence type="ECO:0000259" key="3">
    <source>
        <dbReference type="PROSITE" id="PS50158"/>
    </source>
</evidence>
<sequence>QINIKLLDLCDGEVAYAVKCALHTTHADICTLINVLQEIVDQNNLGKKPKNRFVPSNTSLSEKPKTYSDKLKSYADIKCNNCGLKGHITKDCRRKKSVNNLVEKPDSDPADILEDEYSELGDNQEEDVVKCLSY</sequence>
<dbReference type="OrthoDB" id="3863715at2759"/>
<dbReference type="GO" id="GO:0008270">
    <property type="term" value="F:zinc ion binding"/>
    <property type="evidence" value="ECO:0007669"/>
    <property type="project" value="UniProtKB-KW"/>
</dbReference>
<dbReference type="SUPFAM" id="SSF57756">
    <property type="entry name" value="Retrovirus zinc finger-like domains"/>
    <property type="match status" value="1"/>
</dbReference>
<dbReference type="STRING" id="27349.A0A0L6VRP1"/>
<evidence type="ECO:0000256" key="1">
    <source>
        <dbReference type="ARBA" id="ARBA00022664"/>
    </source>
</evidence>
<dbReference type="InterPro" id="IPR036875">
    <property type="entry name" value="Znf_CCHC_sf"/>
</dbReference>
<dbReference type="PROSITE" id="PS50158">
    <property type="entry name" value="ZF_CCHC"/>
    <property type="match status" value="1"/>
</dbReference>
<comment type="caution">
    <text evidence="4">The sequence shown here is derived from an EMBL/GenBank/DDBJ whole genome shotgun (WGS) entry which is preliminary data.</text>
</comment>
<dbReference type="GO" id="GO:0006397">
    <property type="term" value="P:mRNA processing"/>
    <property type="evidence" value="ECO:0007669"/>
    <property type="project" value="UniProtKB-KW"/>
</dbReference>
<keyword evidence="1" id="KW-0507">mRNA processing</keyword>
<protein>
    <recommendedName>
        <fullName evidence="3">CCHC-type domain-containing protein</fullName>
    </recommendedName>
</protein>
<dbReference type="AlphaFoldDB" id="A0A0L6VRP1"/>
<proteinExistence type="predicted"/>
<organism evidence="4 5">
    <name type="scientific">Puccinia sorghi</name>
    <dbReference type="NCBI Taxonomy" id="27349"/>
    <lineage>
        <taxon>Eukaryota</taxon>
        <taxon>Fungi</taxon>
        <taxon>Dikarya</taxon>
        <taxon>Basidiomycota</taxon>
        <taxon>Pucciniomycotina</taxon>
        <taxon>Pucciniomycetes</taxon>
        <taxon>Pucciniales</taxon>
        <taxon>Pucciniaceae</taxon>
        <taxon>Puccinia</taxon>
    </lineage>
</organism>
<dbReference type="EMBL" id="LAVV01001709">
    <property type="protein sequence ID" value="KNZ63373.1"/>
    <property type="molecule type" value="Genomic_DNA"/>
</dbReference>
<dbReference type="GO" id="GO:0003676">
    <property type="term" value="F:nucleic acid binding"/>
    <property type="evidence" value="ECO:0007669"/>
    <property type="project" value="InterPro"/>
</dbReference>
<feature type="domain" description="CCHC-type" evidence="3">
    <location>
        <begin position="78"/>
        <end position="94"/>
    </location>
</feature>
<feature type="non-terminal residue" evidence="4">
    <location>
        <position position="1"/>
    </location>
</feature>
<dbReference type="Gene3D" id="4.10.60.10">
    <property type="entry name" value="Zinc finger, CCHC-type"/>
    <property type="match status" value="1"/>
</dbReference>
<evidence type="ECO:0000256" key="2">
    <source>
        <dbReference type="PROSITE-ProRule" id="PRU00047"/>
    </source>
</evidence>
<dbReference type="VEuPathDB" id="FungiDB:VP01_11539g1"/>
<name>A0A0L6VRP1_9BASI</name>
<keyword evidence="2" id="KW-0479">Metal-binding</keyword>
<evidence type="ECO:0000313" key="4">
    <source>
        <dbReference type="EMBL" id="KNZ63373.1"/>
    </source>
</evidence>
<dbReference type="Proteomes" id="UP000037035">
    <property type="component" value="Unassembled WGS sequence"/>
</dbReference>
<evidence type="ECO:0000313" key="5">
    <source>
        <dbReference type="Proteomes" id="UP000037035"/>
    </source>
</evidence>
<gene>
    <name evidence="4" type="ORF">VP01_11539g1</name>
</gene>
<keyword evidence="2" id="KW-0863">Zinc-finger</keyword>
<dbReference type="InterPro" id="IPR001878">
    <property type="entry name" value="Znf_CCHC"/>
</dbReference>
<reference evidence="4 5" key="1">
    <citation type="submission" date="2015-08" db="EMBL/GenBank/DDBJ databases">
        <title>Next Generation Sequencing and Analysis of the Genome of Puccinia sorghi L Schw, the Causal Agent of Maize Common Rust.</title>
        <authorList>
            <person name="Rochi L."/>
            <person name="Burguener G."/>
            <person name="Darino M."/>
            <person name="Turjanski A."/>
            <person name="Kreff E."/>
            <person name="Dieguez M.J."/>
            <person name="Sacco F."/>
        </authorList>
    </citation>
    <scope>NUCLEOTIDE SEQUENCE [LARGE SCALE GENOMIC DNA]</scope>
    <source>
        <strain evidence="4 5">RO10H11247</strain>
    </source>
</reference>